<gene>
    <name evidence="3" type="primary">ECA3_0</name>
    <name evidence="3" type="ORF">CFP56_025851</name>
</gene>
<evidence type="ECO:0000259" key="2">
    <source>
        <dbReference type="Pfam" id="PF00689"/>
    </source>
</evidence>
<keyword evidence="4" id="KW-1185">Reference proteome</keyword>
<feature type="transmembrane region" description="Helical" evidence="1">
    <location>
        <begin position="70"/>
        <end position="88"/>
    </location>
</feature>
<dbReference type="EMBL" id="PKMF04000412">
    <property type="protein sequence ID" value="KAK7833075.1"/>
    <property type="molecule type" value="Genomic_DNA"/>
</dbReference>
<sequence length="153" mass="17938">MNFDTCATRETTYPCSIFNDRHPSTVSMTVLVVVEMFNALNNLSENQSLLSSENMIIKDVLLCYPSWSNLWLVASIILTMIFHILILYVHPLAVLFSVTPLSWAEWRLVLYLSFPVIIIDEVLKFFSRNTKGIRFKFRFRRPDMLPKRESRDK</sequence>
<dbReference type="InterPro" id="IPR006068">
    <property type="entry name" value="ATPase_P-typ_cation-transptr_C"/>
</dbReference>
<keyword evidence="1" id="KW-1133">Transmembrane helix</keyword>
<evidence type="ECO:0000313" key="4">
    <source>
        <dbReference type="Proteomes" id="UP000237347"/>
    </source>
</evidence>
<feature type="domain" description="Cation-transporting P-type ATPase C-terminal" evidence="2">
    <location>
        <begin position="23"/>
        <end position="126"/>
    </location>
</feature>
<dbReference type="Proteomes" id="UP000237347">
    <property type="component" value="Unassembled WGS sequence"/>
</dbReference>
<keyword evidence="1" id="KW-0812">Transmembrane</keyword>
<dbReference type="Pfam" id="PF00689">
    <property type="entry name" value="Cation_ATPase_C"/>
    <property type="match status" value="1"/>
</dbReference>
<dbReference type="Gene3D" id="1.20.1110.10">
    <property type="entry name" value="Calcium-transporting ATPase, transmembrane domain"/>
    <property type="match status" value="1"/>
</dbReference>
<evidence type="ECO:0000256" key="1">
    <source>
        <dbReference type="SAM" id="Phobius"/>
    </source>
</evidence>
<comment type="caution">
    <text evidence="3">The sequence shown here is derived from an EMBL/GenBank/DDBJ whole genome shotgun (WGS) entry which is preliminary data.</text>
</comment>
<organism evidence="3 4">
    <name type="scientific">Quercus suber</name>
    <name type="common">Cork oak</name>
    <dbReference type="NCBI Taxonomy" id="58331"/>
    <lineage>
        <taxon>Eukaryota</taxon>
        <taxon>Viridiplantae</taxon>
        <taxon>Streptophyta</taxon>
        <taxon>Embryophyta</taxon>
        <taxon>Tracheophyta</taxon>
        <taxon>Spermatophyta</taxon>
        <taxon>Magnoliopsida</taxon>
        <taxon>eudicotyledons</taxon>
        <taxon>Gunneridae</taxon>
        <taxon>Pentapetalae</taxon>
        <taxon>rosids</taxon>
        <taxon>fabids</taxon>
        <taxon>Fagales</taxon>
        <taxon>Fagaceae</taxon>
        <taxon>Quercus</taxon>
    </lineage>
</organism>
<evidence type="ECO:0000313" key="3">
    <source>
        <dbReference type="EMBL" id="KAK7833075.1"/>
    </source>
</evidence>
<keyword evidence="1" id="KW-0472">Membrane</keyword>
<reference evidence="3 4" key="1">
    <citation type="journal article" date="2018" name="Sci. Data">
        <title>The draft genome sequence of cork oak.</title>
        <authorList>
            <person name="Ramos A.M."/>
            <person name="Usie A."/>
            <person name="Barbosa P."/>
            <person name="Barros P.M."/>
            <person name="Capote T."/>
            <person name="Chaves I."/>
            <person name="Simoes F."/>
            <person name="Abreu I."/>
            <person name="Carrasquinho I."/>
            <person name="Faro C."/>
            <person name="Guimaraes J.B."/>
            <person name="Mendonca D."/>
            <person name="Nobrega F."/>
            <person name="Rodrigues L."/>
            <person name="Saibo N.J.M."/>
            <person name="Varela M.C."/>
            <person name="Egas C."/>
            <person name="Matos J."/>
            <person name="Miguel C.M."/>
            <person name="Oliveira M.M."/>
            <person name="Ricardo C.P."/>
            <person name="Goncalves S."/>
        </authorList>
    </citation>
    <scope>NUCLEOTIDE SEQUENCE [LARGE SCALE GENOMIC DNA]</scope>
    <source>
        <strain evidence="4">cv. HL8</strain>
    </source>
</reference>
<name>A0AAW0K1B4_QUESU</name>
<accession>A0AAW0K1B4</accession>
<dbReference type="SUPFAM" id="SSF81665">
    <property type="entry name" value="Calcium ATPase, transmembrane domain M"/>
    <property type="match status" value="1"/>
</dbReference>
<dbReference type="InterPro" id="IPR023298">
    <property type="entry name" value="ATPase_P-typ_TM_dom_sf"/>
</dbReference>
<protein>
    <submittedName>
        <fullName evidence="3">Calcium-transporting atpase 3</fullName>
    </submittedName>
</protein>
<dbReference type="AlphaFoldDB" id="A0AAW0K1B4"/>
<feature type="transmembrane region" description="Helical" evidence="1">
    <location>
        <begin position="108"/>
        <end position="126"/>
    </location>
</feature>
<proteinExistence type="predicted"/>